<gene>
    <name evidence="2" type="ORF">A3D06_01195</name>
</gene>
<dbReference type="AlphaFoldDB" id="A0A1F7HEE8"/>
<dbReference type="InterPro" id="IPR025101">
    <property type="entry name" value="DUF4012"/>
</dbReference>
<keyword evidence="1" id="KW-0472">Membrane</keyword>
<proteinExistence type="predicted"/>
<dbReference type="Proteomes" id="UP000177027">
    <property type="component" value="Unassembled WGS sequence"/>
</dbReference>
<comment type="caution">
    <text evidence="2">The sequence shown here is derived from an EMBL/GenBank/DDBJ whole genome shotgun (WGS) entry which is preliminary data.</text>
</comment>
<accession>A0A1F7HEE8</accession>
<organism evidence="2 3">
    <name type="scientific">Candidatus Roizmanbacteria bacterium RIFCSPHIGHO2_02_FULL_40_9</name>
    <dbReference type="NCBI Taxonomy" id="1802042"/>
    <lineage>
        <taxon>Bacteria</taxon>
        <taxon>Candidatus Roizmaniibacteriota</taxon>
    </lineage>
</organism>
<keyword evidence="1" id="KW-1133">Transmembrane helix</keyword>
<name>A0A1F7HEE8_9BACT</name>
<evidence type="ECO:0000313" key="2">
    <source>
        <dbReference type="EMBL" id="OGK29276.1"/>
    </source>
</evidence>
<sequence length="637" mass="72067">MLGLLKKKQHRRLRAKKLRLPGKKLGFIVIGILLFLALFSYLVVYLPYTKIRAKGERVLVAGKEVKVAFAQNDIDLVDAKLKIVDSEFEGFKKEAGSVYWMRFIPFLGAYISDFKNSVEAGDHLIQAGEDIIVAIKPHADLIGFKKGEDASFSEKPAELRLQTAVLTLDQIVKDVDKIALDVDKARENIQKINPDRYPESLGGKPLRATIRTYKDQFEGIATLFVDAKPFIKALPDMLGAKDEKTYLILFQNDKELRATGGFLTAYAVFNVNKGKFEVRRSDDIYTLDDSLKSHPKATREIATYHKGVSQLFIRDSNLSPDFIKSVQIFDSLYQTSSQRVDYDGIITVDTHVLVDALKVLGDTQVRGINFSAEIDKRCNCPQVIYKLLDEIDRPVGYIKEDRKGILGDMLFTLMQKALGFSPSKYWGKLSQDVIKNLDEKHILIYMKDPKTQKALEALNFAGRIKPYKGDYLHINDVNFAGAKSNLFVQQEVSSETTIKSDGTVERKIEITYKNPFKHSDCSLERGGLCLNATLRNWFRMYVPEGSTLVEFKGSEKKVQTYDELGKTVFEGFFGVPPQGKTSAFITYTLPFKVQNEKDYRLLIQKQPGTDMPVYVVTVNGKKIGDEALVTDKEFKIQ</sequence>
<dbReference type="Pfam" id="PF13196">
    <property type="entry name" value="DUF4012"/>
    <property type="match status" value="1"/>
</dbReference>
<evidence type="ECO:0000256" key="1">
    <source>
        <dbReference type="SAM" id="Phobius"/>
    </source>
</evidence>
<evidence type="ECO:0000313" key="3">
    <source>
        <dbReference type="Proteomes" id="UP000177027"/>
    </source>
</evidence>
<keyword evidence="1" id="KW-0812">Transmembrane</keyword>
<feature type="transmembrane region" description="Helical" evidence="1">
    <location>
        <begin position="25"/>
        <end position="48"/>
    </location>
</feature>
<dbReference type="EMBL" id="MFZS01000008">
    <property type="protein sequence ID" value="OGK29276.1"/>
    <property type="molecule type" value="Genomic_DNA"/>
</dbReference>
<reference evidence="2 3" key="1">
    <citation type="journal article" date="2016" name="Nat. Commun.">
        <title>Thousands of microbial genomes shed light on interconnected biogeochemical processes in an aquifer system.</title>
        <authorList>
            <person name="Anantharaman K."/>
            <person name="Brown C.T."/>
            <person name="Hug L.A."/>
            <person name="Sharon I."/>
            <person name="Castelle C.J."/>
            <person name="Probst A.J."/>
            <person name="Thomas B.C."/>
            <person name="Singh A."/>
            <person name="Wilkins M.J."/>
            <person name="Karaoz U."/>
            <person name="Brodie E.L."/>
            <person name="Williams K.H."/>
            <person name="Hubbard S.S."/>
            <person name="Banfield J.F."/>
        </authorList>
    </citation>
    <scope>NUCLEOTIDE SEQUENCE [LARGE SCALE GENOMIC DNA]</scope>
</reference>
<protein>
    <recommendedName>
        <fullName evidence="4">DUF4012 domain-containing protein</fullName>
    </recommendedName>
</protein>
<evidence type="ECO:0008006" key="4">
    <source>
        <dbReference type="Google" id="ProtNLM"/>
    </source>
</evidence>